<reference evidence="3 4" key="1">
    <citation type="journal article" date="2017" name="Nat. Ecol. Evol.">
        <title>Scallop genome provides insights into evolution of bilaterian karyotype and development.</title>
        <authorList>
            <person name="Wang S."/>
            <person name="Zhang J."/>
            <person name="Jiao W."/>
            <person name="Li J."/>
            <person name="Xun X."/>
            <person name="Sun Y."/>
            <person name="Guo X."/>
            <person name="Huan P."/>
            <person name="Dong B."/>
            <person name="Zhang L."/>
            <person name="Hu X."/>
            <person name="Sun X."/>
            <person name="Wang J."/>
            <person name="Zhao C."/>
            <person name="Wang Y."/>
            <person name="Wang D."/>
            <person name="Huang X."/>
            <person name="Wang R."/>
            <person name="Lv J."/>
            <person name="Li Y."/>
            <person name="Zhang Z."/>
            <person name="Liu B."/>
            <person name="Lu W."/>
            <person name="Hui Y."/>
            <person name="Liang J."/>
            <person name="Zhou Z."/>
            <person name="Hou R."/>
            <person name="Li X."/>
            <person name="Liu Y."/>
            <person name="Li H."/>
            <person name="Ning X."/>
            <person name="Lin Y."/>
            <person name="Zhao L."/>
            <person name="Xing Q."/>
            <person name="Dou J."/>
            <person name="Li Y."/>
            <person name="Mao J."/>
            <person name="Guo H."/>
            <person name="Dou H."/>
            <person name="Li T."/>
            <person name="Mu C."/>
            <person name="Jiang W."/>
            <person name="Fu Q."/>
            <person name="Fu X."/>
            <person name="Miao Y."/>
            <person name="Liu J."/>
            <person name="Yu Q."/>
            <person name="Li R."/>
            <person name="Liao H."/>
            <person name="Li X."/>
            <person name="Kong Y."/>
            <person name="Jiang Z."/>
            <person name="Chourrout D."/>
            <person name="Li R."/>
            <person name="Bao Z."/>
        </authorList>
    </citation>
    <scope>NUCLEOTIDE SEQUENCE [LARGE SCALE GENOMIC DNA]</scope>
    <source>
        <strain evidence="3 4">PY_sf001</strain>
    </source>
</reference>
<accession>A0A210QJE3</accession>
<gene>
    <name evidence="3" type="ORF">KP79_PYT08749</name>
</gene>
<feature type="domain" description="Ribosomal protein eL8/eL30/eS12/Gadd45" evidence="2">
    <location>
        <begin position="24"/>
        <end position="106"/>
    </location>
</feature>
<dbReference type="PANTHER" id="PTHR10411">
    <property type="entry name" value="GROWTH ARREST AND DNA DAMAGE-INDUCIBLE PROTEIN GADD45"/>
    <property type="match status" value="1"/>
</dbReference>
<dbReference type="SUPFAM" id="SSF55315">
    <property type="entry name" value="L30e-like"/>
    <property type="match status" value="1"/>
</dbReference>
<dbReference type="EMBL" id="NEDP02003363">
    <property type="protein sequence ID" value="OWF48863.1"/>
    <property type="molecule type" value="Genomic_DNA"/>
</dbReference>
<comment type="caution">
    <text evidence="3">The sequence shown here is derived from an EMBL/GenBank/DDBJ whole genome shotgun (WGS) entry which is preliminary data.</text>
</comment>
<dbReference type="GO" id="GO:0005634">
    <property type="term" value="C:nucleus"/>
    <property type="evidence" value="ECO:0007669"/>
    <property type="project" value="InterPro"/>
</dbReference>
<dbReference type="InterPro" id="IPR004038">
    <property type="entry name" value="Ribosomal_eL8/eL30/eS12/Gad45"/>
</dbReference>
<evidence type="ECO:0000313" key="4">
    <source>
        <dbReference type="Proteomes" id="UP000242188"/>
    </source>
</evidence>
<dbReference type="PANTHER" id="PTHR10411:SF8">
    <property type="entry name" value="FI09246P"/>
    <property type="match status" value="1"/>
</dbReference>
<name>A0A210QJE3_MIZYE</name>
<dbReference type="Gene3D" id="3.30.1330.30">
    <property type="match status" value="1"/>
</dbReference>
<dbReference type="Proteomes" id="UP000242188">
    <property type="component" value="Unassembled WGS sequence"/>
</dbReference>
<evidence type="ECO:0000256" key="1">
    <source>
        <dbReference type="ARBA" id="ARBA00007361"/>
    </source>
</evidence>
<comment type="similarity">
    <text evidence="1">Belongs to the GADD45 family.</text>
</comment>
<dbReference type="AlphaFoldDB" id="A0A210QJE3"/>
<dbReference type="InterPro" id="IPR029064">
    <property type="entry name" value="Ribosomal_eL30-like_sf"/>
</dbReference>
<dbReference type="InterPro" id="IPR024824">
    <property type="entry name" value="GADD45"/>
</dbReference>
<dbReference type="GO" id="GO:0005737">
    <property type="term" value="C:cytoplasm"/>
    <property type="evidence" value="ECO:0007669"/>
    <property type="project" value="TreeGrafter"/>
</dbReference>
<evidence type="ECO:0000313" key="3">
    <source>
        <dbReference type="EMBL" id="OWF48863.1"/>
    </source>
</evidence>
<protein>
    <submittedName>
        <fullName evidence="3">Growth arrest and DNA damage-inducible protein GADD45 alpha</fullName>
    </submittedName>
</protein>
<dbReference type="GO" id="GO:0051726">
    <property type="term" value="P:regulation of cell cycle"/>
    <property type="evidence" value="ECO:0007669"/>
    <property type="project" value="InterPro"/>
</dbReference>
<dbReference type="OrthoDB" id="5976967at2759"/>
<evidence type="ECO:0000259" key="2">
    <source>
        <dbReference type="Pfam" id="PF01248"/>
    </source>
</evidence>
<organism evidence="3 4">
    <name type="scientific">Mizuhopecten yessoensis</name>
    <name type="common">Japanese scallop</name>
    <name type="synonym">Patinopecten yessoensis</name>
    <dbReference type="NCBI Taxonomy" id="6573"/>
    <lineage>
        <taxon>Eukaryota</taxon>
        <taxon>Metazoa</taxon>
        <taxon>Spiralia</taxon>
        <taxon>Lophotrochozoa</taxon>
        <taxon>Mollusca</taxon>
        <taxon>Bivalvia</taxon>
        <taxon>Autobranchia</taxon>
        <taxon>Pteriomorphia</taxon>
        <taxon>Pectinida</taxon>
        <taxon>Pectinoidea</taxon>
        <taxon>Pectinidae</taxon>
        <taxon>Mizuhopecten</taxon>
    </lineage>
</organism>
<proteinExistence type="inferred from homology"/>
<dbReference type="Pfam" id="PF01248">
    <property type="entry name" value="Ribosomal_L7Ae"/>
    <property type="match status" value="1"/>
</dbReference>
<sequence>MTLPDNVECAPEQSTRRPTDIGIALREVLVKSLASNRLTSGVFSCVTLLNTQPEDVSVCVLPDVGPQMDVSINIQHKLLEAYCWENDIPVLRVDSGDKLSAILKSTATNNNASELSDTSCVLVQNPVSSSKEDVLVNKFYNDVMASDIYPRPIIQLPV</sequence>
<keyword evidence="4" id="KW-1185">Reference proteome</keyword>